<evidence type="ECO:0000313" key="1">
    <source>
        <dbReference type="EMBL" id="EMO89776.1"/>
    </source>
</evidence>
<sequence length="40" mass="4840">MRIAGCVKKILKLFRERNFFRSQTKKTILKNKKILSIFLK</sequence>
<name>M6YD29_9LEPT</name>
<proteinExistence type="predicted"/>
<evidence type="ECO:0000313" key="2">
    <source>
        <dbReference type="Proteomes" id="UP000012138"/>
    </source>
</evidence>
<dbReference type="EMBL" id="AKXB02000080">
    <property type="protein sequence ID" value="EMO89776.1"/>
    <property type="molecule type" value="Genomic_DNA"/>
</dbReference>
<organism evidence="1 2">
    <name type="scientific">Leptospira noguchii str. 2001034031</name>
    <dbReference type="NCBI Taxonomy" id="1193053"/>
    <lineage>
        <taxon>Bacteria</taxon>
        <taxon>Pseudomonadati</taxon>
        <taxon>Spirochaetota</taxon>
        <taxon>Spirochaetia</taxon>
        <taxon>Leptospirales</taxon>
        <taxon>Leptospiraceae</taxon>
        <taxon>Leptospira</taxon>
    </lineage>
</organism>
<gene>
    <name evidence="1" type="ORF">LEP1GSC024_2538</name>
</gene>
<protein>
    <submittedName>
        <fullName evidence="1">Uncharacterized protein</fullName>
    </submittedName>
</protein>
<dbReference type="Proteomes" id="UP000012138">
    <property type="component" value="Unassembled WGS sequence"/>
</dbReference>
<dbReference type="AlphaFoldDB" id="M6YD29"/>
<reference evidence="1 2" key="1">
    <citation type="submission" date="2013-01" db="EMBL/GenBank/DDBJ databases">
        <authorList>
            <person name="Harkins D.M."/>
            <person name="Durkin A.S."/>
            <person name="Brinkac L.M."/>
            <person name="Haft D.H."/>
            <person name="Selengut J.D."/>
            <person name="Sanka R."/>
            <person name="DePew J."/>
            <person name="Purushe J."/>
            <person name="Whelen A.C."/>
            <person name="Vinetz J.M."/>
            <person name="Sutton G.G."/>
            <person name="Nierman W.C."/>
            <person name="Fouts D.E."/>
        </authorList>
    </citation>
    <scope>NUCLEOTIDE SEQUENCE [LARGE SCALE GENOMIC DNA]</scope>
    <source>
        <strain evidence="1 2">2001034031</strain>
    </source>
</reference>
<comment type="caution">
    <text evidence="1">The sequence shown here is derived from an EMBL/GenBank/DDBJ whole genome shotgun (WGS) entry which is preliminary data.</text>
</comment>
<accession>M6YD29</accession>